<evidence type="ECO:0000256" key="2">
    <source>
        <dbReference type="ARBA" id="ARBA00023277"/>
    </source>
</evidence>
<dbReference type="InterPro" id="IPR044846">
    <property type="entry name" value="GH10"/>
</dbReference>
<gene>
    <name evidence="6" type="ORF">LPB138_14710</name>
</gene>
<comment type="catalytic activity">
    <reaction evidence="4">
        <text>Endohydrolysis of (1-&gt;4)-beta-D-xylosidic linkages in xylans.</text>
        <dbReference type="EC" id="3.2.1.8"/>
    </reaction>
</comment>
<dbReference type="AlphaFoldDB" id="A0A1D8PC44"/>
<dbReference type="STRING" id="1850246.LPB138_14710"/>
<dbReference type="PROSITE" id="PS51760">
    <property type="entry name" value="GH10_2"/>
    <property type="match status" value="1"/>
</dbReference>
<dbReference type="InterPro" id="IPR001000">
    <property type="entry name" value="GH10_dom"/>
</dbReference>
<evidence type="ECO:0000256" key="3">
    <source>
        <dbReference type="ARBA" id="ARBA00023326"/>
    </source>
</evidence>
<keyword evidence="7" id="KW-1185">Reference proteome</keyword>
<evidence type="ECO:0000313" key="6">
    <source>
        <dbReference type="EMBL" id="AOW22131.1"/>
    </source>
</evidence>
<dbReference type="GO" id="GO:0000272">
    <property type="term" value="P:polysaccharide catabolic process"/>
    <property type="evidence" value="ECO:0007669"/>
    <property type="project" value="UniProtKB-KW"/>
</dbReference>
<dbReference type="GO" id="GO:0031176">
    <property type="term" value="F:endo-1,4-beta-xylanase activity"/>
    <property type="evidence" value="ECO:0007669"/>
    <property type="project" value="UniProtKB-EC"/>
</dbReference>
<comment type="similarity">
    <text evidence="4">Belongs to the glycosyl hydrolase 10 (cellulase F) family.</text>
</comment>
<evidence type="ECO:0000313" key="7">
    <source>
        <dbReference type="Proteomes" id="UP000176050"/>
    </source>
</evidence>
<dbReference type="KEGG" id="lul:LPB138_14710"/>
<dbReference type="SMART" id="SM00633">
    <property type="entry name" value="Glyco_10"/>
    <property type="match status" value="1"/>
</dbReference>
<dbReference type="Pfam" id="PF00331">
    <property type="entry name" value="Glyco_hydro_10"/>
    <property type="match status" value="1"/>
</dbReference>
<name>A0A1D8PC44_9FLAO</name>
<dbReference type="InterPro" id="IPR017853">
    <property type="entry name" value="GH"/>
</dbReference>
<dbReference type="Gene3D" id="3.20.20.80">
    <property type="entry name" value="Glycosidases"/>
    <property type="match status" value="1"/>
</dbReference>
<dbReference type="SUPFAM" id="SSF51445">
    <property type="entry name" value="(Trans)glycosidases"/>
    <property type="match status" value="1"/>
</dbReference>
<keyword evidence="2 4" id="KW-0119">Carbohydrate metabolism</keyword>
<dbReference type="Proteomes" id="UP000176050">
    <property type="component" value="Chromosome"/>
</dbReference>
<feature type="domain" description="GH10" evidence="5">
    <location>
        <begin position="27"/>
        <end position="317"/>
    </location>
</feature>
<sequence length="370" mass="42998">MGNLIIHAPKNTTIKIEQTKHEFLFGTAIPNELAESAKNSFSEKDRKKYLEVLEENFNYAVHENALKWYDNEKKQGVVDYSISDRIWELCNERNIPMRGHCVYWAKDEFMNDWLKPLNNADLRKAIVERGTSVASHYKGKINEFDLNNEMIHGDFFRRKLGFGVINEMAWIVKANNPEAKLYVNDYGVLDLGWNAGPYVKQIKNLLDNGVPIDGIGCQGHLSMRTTMTTPAEKVQRNLDKLAQFDLPIKITEVLFAYEDEQVQVDELNKLFPIYFAHPNVEAILMWGFWAGSHWQPHCAMWKKDWTPRPQVDAYRELVFNKWWTKTEENSGKKGKVKVRAFYGDYKITCNGETKIISLKKDIGSKEVFFN</sequence>
<evidence type="ECO:0000259" key="5">
    <source>
        <dbReference type="PROSITE" id="PS51760"/>
    </source>
</evidence>
<dbReference type="EMBL" id="CP017478">
    <property type="protein sequence ID" value="AOW22131.1"/>
    <property type="molecule type" value="Genomic_DNA"/>
</dbReference>
<dbReference type="EC" id="3.2.1.8" evidence="4"/>
<reference evidence="6 7" key="1">
    <citation type="submission" date="2016-10" db="EMBL/GenBank/DDBJ databases">
        <title>Lutibacter sp. LPB0138, isolated from marine gastropod.</title>
        <authorList>
            <person name="Kim E."/>
            <person name="Yi H."/>
        </authorList>
    </citation>
    <scope>NUCLEOTIDE SEQUENCE [LARGE SCALE GENOMIC DNA]</scope>
    <source>
        <strain evidence="6 7">LPB0138</strain>
    </source>
</reference>
<protein>
    <recommendedName>
        <fullName evidence="4">Beta-xylanase</fullName>
        <ecNumber evidence="4">3.2.1.8</ecNumber>
    </recommendedName>
</protein>
<keyword evidence="4" id="KW-0326">Glycosidase</keyword>
<dbReference type="PANTHER" id="PTHR31490:SF1">
    <property type="entry name" value="ENDO-1,4-BETA-XYLANASE 1"/>
    <property type="match status" value="1"/>
</dbReference>
<evidence type="ECO:0000256" key="1">
    <source>
        <dbReference type="ARBA" id="ARBA00022801"/>
    </source>
</evidence>
<keyword evidence="3 4" id="KW-0624">Polysaccharide degradation</keyword>
<dbReference type="PRINTS" id="PR00134">
    <property type="entry name" value="GLHYDRLASE10"/>
</dbReference>
<evidence type="ECO:0000256" key="4">
    <source>
        <dbReference type="RuleBase" id="RU361174"/>
    </source>
</evidence>
<accession>A0A1D8PC44</accession>
<keyword evidence="1 4" id="KW-0378">Hydrolase</keyword>
<organism evidence="6 7">
    <name type="scientific">Urechidicola croceus</name>
    <dbReference type="NCBI Taxonomy" id="1850246"/>
    <lineage>
        <taxon>Bacteria</taxon>
        <taxon>Pseudomonadati</taxon>
        <taxon>Bacteroidota</taxon>
        <taxon>Flavobacteriia</taxon>
        <taxon>Flavobacteriales</taxon>
        <taxon>Flavobacteriaceae</taxon>
        <taxon>Urechidicola</taxon>
    </lineage>
</organism>
<dbReference type="PANTHER" id="PTHR31490">
    <property type="entry name" value="GLYCOSYL HYDROLASE"/>
    <property type="match status" value="1"/>
</dbReference>
<proteinExistence type="inferred from homology"/>